<name>A0A4Q1BAX1_TREME</name>
<evidence type="ECO:0000256" key="1">
    <source>
        <dbReference type="ARBA" id="ARBA00022729"/>
    </source>
</evidence>
<comment type="caution">
    <text evidence="3">The sequence shown here is derived from an EMBL/GenBank/DDBJ whole genome shotgun (WGS) entry which is preliminary data.</text>
</comment>
<dbReference type="EMBL" id="SDIL01000186">
    <property type="protein sequence ID" value="RXK34824.1"/>
    <property type="molecule type" value="Genomic_DNA"/>
</dbReference>
<keyword evidence="1" id="KW-0732">Signal</keyword>
<dbReference type="AlphaFoldDB" id="A0A4Q1BAX1"/>
<dbReference type="PANTHER" id="PTHR43037">
    <property type="entry name" value="UNNAMED PRODUCT-RELATED"/>
    <property type="match status" value="1"/>
</dbReference>
<evidence type="ECO:0000313" key="4">
    <source>
        <dbReference type="Proteomes" id="UP000289152"/>
    </source>
</evidence>
<evidence type="ECO:0000256" key="2">
    <source>
        <dbReference type="ARBA" id="ARBA00022801"/>
    </source>
</evidence>
<dbReference type="VEuPathDB" id="FungiDB:TREMEDRAFT_73951"/>
<evidence type="ECO:0000313" key="3">
    <source>
        <dbReference type="EMBL" id="RXK34824.1"/>
    </source>
</evidence>
<dbReference type="SUPFAM" id="SSF53474">
    <property type="entry name" value="alpha/beta-Hydrolases"/>
    <property type="match status" value="1"/>
</dbReference>
<dbReference type="GO" id="GO:0016787">
    <property type="term" value="F:hydrolase activity"/>
    <property type="evidence" value="ECO:0007669"/>
    <property type="project" value="UniProtKB-KW"/>
</dbReference>
<keyword evidence="4" id="KW-1185">Reference proteome</keyword>
<dbReference type="PANTHER" id="PTHR43037:SF5">
    <property type="entry name" value="FERULOYL ESTERASE"/>
    <property type="match status" value="1"/>
</dbReference>
<dbReference type="InterPro" id="IPR029058">
    <property type="entry name" value="AB_hydrolase_fold"/>
</dbReference>
<sequence length="318" mass="35033">MPISTTLAPASDLYLAPPSHLVLQLAGRRAAAFHLPVSCPPTPNDCLGASFFVYLPTTHPVTRRAKGVDTQGEGTTSYPLLVLIHGSGRDAESIRERWAGWAEEKGVVLLAPLFPCDDRYPDGVDNYKRLHWETPNGVARYDLLLLDAIDYISKRWGFVQTERFGLLGFSGGGQFTHRFMYVHPHRLWAASIGAPGQATFLEQKPWPKGISNSSSLFSHPIEPVSFRGLPIQLIVGSADTLPRVGEVVTRYDVIQKLRGQFEEGGIEHEWVVVDGVGHSEKGVLEDVKRFITQHLPATTNGKLNGHTMEIPTVEPVNA</sequence>
<gene>
    <name evidence="3" type="ORF">M231_07925</name>
</gene>
<dbReference type="InterPro" id="IPR050955">
    <property type="entry name" value="Plant_Biomass_Hydrol_Est"/>
</dbReference>
<protein>
    <recommendedName>
        <fullName evidence="5">Carboxylic ester hydrolase</fullName>
    </recommendedName>
</protein>
<dbReference type="OrthoDB" id="2334691at2759"/>
<dbReference type="Gene3D" id="3.40.50.1820">
    <property type="entry name" value="alpha/beta hydrolase"/>
    <property type="match status" value="1"/>
</dbReference>
<dbReference type="Proteomes" id="UP000289152">
    <property type="component" value="Unassembled WGS sequence"/>
</dbReference>
<reference evidence="3 4" key="1">
    <citation type="submission" date="2016-06" db="EMBL/GenBank/DDBJ databases">
        <title>Evolution of pathogenesis and genome organization in the Tremellales.</title>
        <authorList>
            <person name="Cuomo C."/>
            <person name="Litvintseva A."/>
            <person name="Heitman J."/>
            <person name="Chen Y."/>
            <person name="Sun S."/>
            <person name="Springer D."/>
            <person name="Dromer F."/>
            <person name="Young S."/>
            <person name="Zeng Q."/>
            <person name="Chapman S."/>
            <person name="Gujja S."/>
            <person name="Saif S."/>
            <person name="Birren B."/>
        </authorList>
    </citation>
    <scope>NUCLEOTIDE SEQUENCE [LARGE SCALE GENOMIC DNA]</scope>
    <source>
        <strain evidence="3 4">ATCC 28783</strain>
    </source>
</reference>
<proteinExistence type="predicted"/>
<accession>A0A4Q1BAX1</accession>
<dbReference type="InParanoid" id="A0A4Q1BAX1"/>
<evidence type="ECO:0008006" key="5">
    <source>
        <dbReference type="Google" id="ProtNLM"/>
    </source>
</evidence>
<keyword evidence="2" id="KW-0378">Hydrolase</keyword>
<organism evidence="3 4">
    <name type="scientific">Tremella mesenterica</name>
    <name type="common">Jelly fungus</name>
    <dbReference type="NCBI Taxonomy" id="5217"/>
    <lineage>
        <taxon>Eukaryota</taxon>
        <taxon>Fungi</taxon>
        <taxon>Dikarya</taxon>
        <taxon>Basidiomycota</taxon>
        <taxon>Agaricomycotina</taxon>
        <taxon>Tremellomycetes</taxon>
        <taxon>Tremellales</taxon>
        <taxon>Tremellaceae</taxon>
        <taxon>Tremella</taxon>
    </lineage>
</organism>